<keyword evidence="5 8" id="KW-0812">Transmembrane</keyword>
<evidence type="ECO:0000256" key="4">
    <source>
        <dbReference type="ARBA" id="ARBA00022679"/>
    </source>
</evidence>
<dbReference type="GO" id="GO:0005743">
    <property type="term" value="C:mitochondrial inner membrane"/>
    <property type="evidence" value="ECO:0007669"/>
    <property type="project" value="TreeGrafter"/>
</dbReference>
<evidence type="ECO:0000256" key="3">
    <source>
        <dbReference type="ARBA" id="ARBA00005985"/>
    </source>
</evidence>
<dbReference type="CDD" id="cd13959">
    <property type="entry name" value="PT_UbiA_COQ2"/>
    <property type="match status" value="1"/>
</dbReference>
<evidence type="ECO:0000256" key="7">
    <source>
        <dbReference type="ARBA" id="ARBA00023136"/>
    </source>
</evidence>
<accession>A0A1A8Z727</accession>
<evidence type="ECO:0000313" key="9">
    <source>
        <dbReference type="EMBL" id="SBT39669.1"/>
    </source>
</evidence>
<dbReference type="Pfam" id="PF01040">
    <property type="entry name" value="UbiA"/>
    <property type="match status" value="1"/>
</dbReference>
<dbReference type="InterPro" id="IPR030470">
    <property type="entry name" value="UbiA_prenylTrfase_CS"/>
</dbReference>
<proteinExistence type="inferred from homology"/>
<evidence type="ECO:0000256" key="1">
    <source>
        <dbReference type="ARBA" id="ARBA00001946"/>
    </source>
</evidence>
<feature type="transmembrane region" description="Helical" evidence="8">
    <location>
        <begin position="302"/>
        <end position="319"/>
    </location>
</feature>
<comment type="cofactor">
    <cofactor evidence="1">
        <name>Mg(2+)</name>
        <dbReference type="ChEBI" id="CHEBI:18420"/>
    </cofactor>
</comment>
<dbReference type="GO" id="GO:0006744">
    <property type="term" value="P:ubiquinone biosynthetic process"/>
    <property type="evidence" value="ECO:0007669"/>
    <property type="project" value="TreeGrafter"/>
</dbReference>
<dbReference type="PANTHER" id="PTHR11048:SF28">
    <property type="entry name" value="4-HYDROXYBENZOATE POLYPRENYLTRANSFERASE, MITOCHONDRIAL"/>
    <property type="match status" value="1"/>
</dbReference>
<keyword evidence="4" id="KW-0808">Transferase</keyword>
<dbReference type="PANTHER" id="PTHR11048">
    <property type="entry name" value="PRENYLTRANSFERASES"/>
    <property type="match status" value="1"/>
</dbReference>
<evidence type="ECO:0000313" key="10">
    <source>
        <dbReference type="Proteomes" id="UP000078550"/>
    </source>
</evidence>
<feature type="transmembrane region" description="Helical" evidence="8">
    <location>
        <begin position="233"/>
        <end position="254"/>
    </location>
</feature>
<feature type="transmembrane region" description="Helical" evidence="8">
    <location>
        <begin position="191"/>
        <end position="213"/>
    </location>
</feature>
<name>A0A1A8Z727_PLAOA</name>
<dbReference type="AlphaFoldDB" id="A0A1A8Z727"/>
<evidence type="ECO:0000256" key="2">
    <source>
        <dbReference type="ARBA" id="ARBA00004141"/>
    </source>
</evidence>
<dbReference type="InterPro" id="IPR044878">
    <property type="entry name" value="UbiA_sf"/>
</dbReference>
<feature type="transmembrane region" description="Helical" evidence="8">
    <location>
        <begin position="275"/>
        <end position="296"/>
    </location>
</feature>
<dbReference type="EMBL" id="FLRE01000146">
    <property type="protein sequence ID" value="SBT39669.1"/>
    <property type="molecule type" value="Genomic_DNA"/>
</dbReference>
<organism evidence="9 10">
    <name type="scientific">Plasmodium ovale wallikeri</name>
    <dbReference type="NCBI Taxonomy" id="864142"/>
    <lineage>
        <taxon>Eukaryota</taxon>
        <taxon>Sar</taxon>
        <taxon>Alveolata</taxon>
        <taxon>Apicomplexa</taxon>
        <taxon>Aconoidasida</taxon>
        <taxon>Haemosporida</taxon>
        <taxon>Plasmodiidae</taxon>
        <taxon>Plasmodium</taxon>
        <taxon>Plasmodium (Plasmodium)</taxon>
    </lineage>
</organism>
<sequence length="507" mass="58454">MGKCRKVHYMQNEREKIIQFTTSTIFLRSLLITPCSCITIGRLSYMNTCTDNISLKGKKKKKKKKKMKGISPFLLFPPYKKRNANGLKLPNTAKAKKGNISTTKLLGRKKLHTTNCLHIRDTYDWRVMKIAMGTKCGYVSNVDDKMQRRKQNSSSSRIGNMGLDNLERKGLCSKPLESYFLLARMHIPTGFYLLFYSALYGYFLTYDIGNFFTNANSSIDINWKEIKNVMKNMGLFLFGAINSRIVGCIINDFCDRNYDKHVERTKNRPLANKTINTKIALLYMCIHGCFSLVTLFQFSNQTIYTGLISSIFIITYPLLKRITYYAQVYLSITFNLGFFVASSVNINLANYVLPLSVSFLPLCFLTIIYDTIYAHQDKYDDIKLNLKSLAIKWDQHTLKYSKILSLNMLYLFYLSGYLFNMHWSYYLFSTGNVMYLYYIISQTSLDDKDKCMRFFKKSKNVLLLIALASILAKGCEVIERGKGVTKGESLHKVETLHGEEINAKTHL</sequence>
<reference evidence="10" key="1">
    <citation type="submission" date="2016-05" db="EMBL/GenBank/DDBJ databases">
        <authorList>
            <person name="Naeem Raeece"/>
        </authorList>
    </citation>
    <scope>NUCLEOTIDE SEQUENCE [LARGE SCALE GENOMIC DNA]</scope>
</reference>
<gene>
    <name evidence="9" type="ORF">POVWA2_038210</name>
</gene>
<dbReference type="GO" id="GO:0016765">
    <property type="term" value="F:transferase activity, transferring alkyl or aryl (other than methyl) groups"/>
    <property type="evidence" value="ECO:0007669"/>
    <property type="project" value="InterPro"/>
</dbReference>
<dbReference type="Gene3D" id="1.20.120.1780">
    <property type="entry name" value="UbiA prenyltransferase"/>
    <property type="match status" value="1"/>
</dbReference>
<feature type="transmembrane region" description="Helical" evidence="8">
    <location>
        <begin position="352"/>
        <end position="373"/>
    </location>
</feature>
<keyword evidence="7 8" id="KW-0472">Membrane</keyword>
<dbReference type="InterPro" id="IPR000537">
    <property type="entry name" value="UbiA_prenyltransferase"/>
</dbReference>
<dbReference type="FunFam" id="1.20.120.1780:FF:000001">
    <property type="entry name" value="4-hydroxybenzoate octaprenyltransferase"/>
    <property type="match status" value="1"/>
</dbReference>
<evidence type="ECO:0000256" key="6">
    <source>
        <dbReference type="ARBA" id="ARBA00022989"/>
    </source>
</evidence>
<dbReference type="PROSITE" id="PS00943">
    <property type="entry name" value="UBIA"/>
    <property type="match status" value="1"/>
</dbReference>
<dbReference type="Gene3D" id="1.10.357.140">
    <property type="entry name" value="UbiA prenyltransferase"/>
    <property type="match status" value="1"/>
</dbReference>
<evidence type="ECO:0000256" key="8">
    <source>
        <dbReference type="SAM" id="Phobius"/>
    </source>
</evidence>
<feature type="transmembrane region" description="Helical" evidence="8">
    <location>
        <begin position="326"/>
        <end position="346"/>
    </location>
</feature>
<comment type="subcellular location">
    <subcellularLocation>
        <location evidence="2">Membrane</location>
        <topology evidence="2">Multi-pass membrane protein</topology>
    </subcellularLocation>
</comment>
<comment type="similarity">
    <text evidence="3">Belongs to the UbiA prenyltransferase family.</text>
</comment>
<dbReference type="Proteomes" id="UP000078550">
    <property type="component" value="Unassembled WGS sequence"/>
</dbReference>
<feature type="transmembrane region" description="Helical" evidence="8">
    <location>
        <begin position="400"/>
        <end position="417"/>
    </location>
</feature>
<keyword evidence="6 8" id="KW-1133">Transmembrane helix</keyword>
<dbReference type="InterPro" id="IPR039653">
    <property type="entry name" value="Prenyltransferase"/>
</dbReference>
<protein>
    <submittedName>
        <fullName evidence="9">Para-hydroxybenzoate--polyprenyltransf erase</fullName>
    </submittedName>
</protein>
<evidence type="ECO:0000256" key="5">
    <source>
        <dbReference type="ARBA" id="ARBA00022692"/>
    </source>
</evidence>